<dbReference type="PANTHER" id="PTHR11403:SF6">
    <property type="entry name" value="NITRIC OXIDE REDUCTASE SUBUNIT E"/>
    <property type="match status" value="1"/>
</dbReference>
<dbReference type="SUPFAM" id="SSF81452">
    <property type="entry name" value="Cytochrome c oxidase subunit III-like"/>
    <property type="match status" value="1"/>
</dbReference>
<keyword evidence="11" id="KW-1185">Reference proteome</keyword>
<evidence type="ECO:0000256" key="1">
    <source>
        <dbReference type="ARBA" id="ARBA00004141"/>
    </source>
</evidence>
<feature type="domain" description="Heme-copper oxidase subunit III family profile" evidence="9">
    <location>
        <begin position="33"/>
        <end position="194"/>
    </location>
</feature>
<dbReference type="Gene3D" id="1.20.120.80">
    <property type="entry name" value="Cytochrome c oxidase, subunit III, four-helix bundle"/>
    <property type="match status" value="1"/>
</dbReference>
<dbReference type="GO" id="GO:0004129">
    <property type="term" value="F:cytochrome-c oxidase activity"/>
    <property type="evidence" value="ECO:0007669"/>
    <property type="project" value="InterPro"/>
</dbReference>
<comment type="caution">
    <text evidence="10">The sequence shown here is derived from an EMBL/GenBank/DDBJ whole genome shotgun (WGS) entry which is preliminary data.</text>
</comment>
<protein>
    <recommendedName>
        <fullName evidence="6">Cytochrome aa3 subunit 3</fullName>
    </recommendedName>
</protein>
<feature type="transmembrane region" description="Helical" evidence="8">
    <location>
        <begin position="74"/>
        <end position="93"/>
    </location>
</feature>
<gene>
    <name evidence="10" type="ORF">FPZ12_003160</name>
</gene>
<evidence type="ECO:0000256" key="6">
    <source>
        <dbReference type="ARBA" id="ARBA00031400"/>
    </source>
</evidence>
<comment type="subcellular location">
    <subcellularLocation>
        <location evidence="7">Cell membrane</location>
        <topology evidence="7">Multi-pass membrane protein</topology>
    </subcellularLocation>
    <subcellularLocation>
        <location evidence="1">Membrane</location>
        <topology evidence="1">Multi-pass membrane protein</topology>
    </subcellularLocation>
</comment>
<reference evidence="10" key="1">
    <citation type="submission" date="2019-09" db="EMBL/GenBank/DDBJ databases">
        <authorList>
            <person name="Teo W.F.A."/>
            <person name="Duangmal K."/>
        </authorList>
    </citation>
    <scope>NUCLEOTIDE SEQUENCE [LARGE SCALE GENOMIC DNA]</scope>
    <source>
        <strain evidence="10">K81G1</strain>
    </source>
</reference>
<proteinExistence type="inferred from homology"/>
<dbReference type="InterPro" id="IPR035973">
    <property type="entry name" value="Cyt_c_oxidase_su3-like_sf"/>
</dbReference>
<evidence type="ECO:0000256" key="7">
    <source>
        <dbReference type="RuleBase" id="RU003376"/>
    </source>
</evidence>
<dbReference type="InterPro" id="IPR013833">
    <property type="entry name" value="Cyt_c_oxidase_su3_a-hlx"/>
</dbReference>
<dbReference type="GO" id="GO:0019646">
    <property type="term" value="P:aerobic electron transport chain"/>
    <property type="evidence" value="ECO:0007669"/>
    <property type="project" value="InterPro"/>
</dbReference>
<evidence type="ECO:0000256" key="3">
    <source>
        <dbReference type="ARBA" id="ARBA00022692"/>
    </source>
</evidence>
<dbReference type="Pfam" id="PF00510">
    <property type="entry name" value="COX3"/>
    <property type="match status" value="1"/>
</dbReference>
<evidence type="ECO:0000313" key="11">
    <source>
        <dbReference type="Proteomes" id="UP000319769"/>
    </source>
</evidence>
<keyword evidence="3 7" id="KW-0812">Transmembrane</keyword>
<keyword evidence="5 8" id="KW-0472">Membrane</keyword>
<name>A0A5N0VJV9_9PSEU</name>
<comment type="similarity">
    <text evidence="2 7">Belongs to the cytochrome c oxidase subunit 3 family.</text>
</comment>
<dbReference type="InterPro" id="IPR000298">
    <property type="entry name" value="Cyt_c_oxidase-like_su3"/>
</dbReference>
<evidence type="ECO:0000259" key="9">
    <source>
        <dbReference type="PROSITE" id="PS50253"/>
    </source>
</evidence>
<feature type="transmembrane region" description="Helical" evidence="8">
    <location>
        <begin position="100"/>
        <end position="117"/>
    </location>
</feature>
<dbReference type="Proteomes" id="UP000319769">
    <property type="component" value="Unassembled WGS sequence"/>
</dbReference>
<dbReference type="EMBL" id="VMNW02000003">
    <property type="protein sequence ID" value="KAA9165968.1"/>
    <property type="molecule type" value="Genomic_DNA"/>
</dbReference>
<sequence length="195" mass="21310">MTPELPEFLVEETGQVPRAAVVPDRAPPPGESGLWVFIFGDMTLFAAFFVVFLWEFRQDRSGFSASADQLLLPLGAVNTLVLLTSSLLVVLGVHRGRRGAFTGALLCGSLFVVLKVTEYVHEAGLGNTLATDSFFTFYYVFTGIHLLHVLVGGVLLVSARHGTSRRFIEGAGTYWHLVDLLWVVLFSLFYLAGAA</sequence>
<evidence type="ECO:0000256" key="5">
    <source>
        <dbReference type="ARBA" id="ARBA00023136"/>
    </source>
</evidence>
<keyword evidence="4 8" id="KW-1133">Transmembrane helix</keyword>
<evidence type="ECO:0000256" key="2">
    <source>
        <dbReference type="ARBA" id="ARBA00010581"/>
    </source>
</evidence>
<dbReference type="AlphaFoldDB" id="A0A5N0VJV9"/>
<dbReference type="PANTHER" id="PTHR11403">
    <property type="entry name" value="CYTOCHROME C OXIDASE SUBUNIT III"/>
    <property type="match status" value="1"/>
</dbReference>
<evidence type="ECO:0000256" key="8">
    <source>
        <dbReference type="SAM" id="Phobius"/>
    </source>
</evidence>
<feature type="transmembrane region" description="Helical" evidence="8">
    <location>
        <begin position="137"/>
        <end position="159"/>
    </location>
</feature>
<accession>A0A5N0VJV9</accession>
<feature type="transmembrane region" description="Helical" evidence="8">
    <location>
        <begin position="34"/>
        <end position="54"/>
    </location>
</feature>
<evidence type="ECO:0000313" key="10">
    <source>
        <dbReference type="EMBL" id="KAA9165968.1"/>
    </source>
</evidence>
<dbReference type="PROSITE" id="PS50253">
    <property type="entry name" value="COX3"/>
    <property type="match status" value="1"/>
</dbReference>
<dbReference type="GO" id="GO:0005886">
    <property type="term" value="C:plasma membrane"/>
    <property type="evidence" value="ECO:0007669"/>
    <property type="project" value="UniProtKB-SubCell"/>
</dbReference>
<dbReference type="OrthoDB" id="9810850at2"/>
<feature type="transmembrane region" description="Helical" evidence="8">
    <location>
        <begin position="171"/>
        <end position="192"/>
    </location>
</feature>
<evidence type="ECO:0000256" key="4">
    <source>
        <dbReference type="ARBA" id="ARBA00022989"/>
    </source>
</evidence>
<dbReference type="RefSeq" id="WP_144748665.1">
    <property type="nucleotide sequence ID" value="NZ_VMNW02000003.1"/>
</dbReference>
<dbReference type="InterPro" id="IPR024791">
    <property type="entry name" value="Cyt_c/ubiquinol_Oxase_su3"/>
</dbReference>
<organism evidence="10 11">
    <name type="scientific">Amycolatopsis acidicola</name>
    <dbReference type="NCBI Taxonomy" id="2596893"/>
    <lineage>
        <taxon>Bacteria</taxon>
        <taxon>Bacillati</taxon>
        <taxon>Actinomycetota</taxon>
        <taxon>Actinomycetes</taxon>
        <taxon>Pseudonocardiales</taxon>
        <taxon>Pseudonocardiaceae</taxon>
        <taxon>Amycolatopsis</taxon>
    </lineage>
</organism>